<dbReference type="AlphaFoldDB" id="A0A401GY96"/>
<organism evidence="1 2">
    <name type="scientific">Sparassis crispa</name>
    <dbReference type="NCBI Taxonomy" id="139825"/>
    <lineage>
        <taxon>Eukaryota</taxon>
        <taxon>Fungi</taxon>
        <taxon>Dikarya</taxon>
        <taxon>Basidiomycota</taxon>
        <taxon>Agaricomycotina</taxon>
        <taxon>Agaricomycetes</taxon>
        <taxon>Polyporales</taxon>
        <taxon>Sparassidaceae</taxon>
        <taxon>Sparassis</taxon>
    </lineage>
</organism>
<dbReference type="EMBL" id="BFAD01000010">
    <property type="protein sequence ID" value="GBE86774.1"/>
    <property type="molecule type" value="Genomic_DNA"/>
</dbReference>
<evidence type="ECO:0000313" key="1">
    <source>
        <dbReference type="EMBL" id="GBE86774.1"/>
    </source>
</evidence>
<dbReference type="OrthoDB" id="2588098at2759"/>
<proteinExistence type="predicted"/>
<dbReference type="InParanoid" id="A0A401GY96"/>
<name>A0A401GY96_9APHY</name>
<evidence type="ECO:0008006" key="3">
    <source>
        <dbReference type="Google" id="ProtNLM"/>
    </source>
</evidence>
<gene>
    <name evidence="1" type="ORF">SCP_1000160</name>
</gene>
<sequence length="346" mass="39028">MTQCCRIINIDKQQFLGDNFYGPLGRWLFSNSVDRPLTELFAIPFDTPITRVLEDFPIVERMRVNALGKLDKFPNEVLAMIFDCFDSVPDAICLGLVNGYFLALGRKRIHALIIARSAPWSGDRIICLGKRSREDHFPAGMLSEHEKHMLGMLKLQDDSPAACAADSDDDSNSDWPGLYDYAMEHFEEIFPNTNTQKTKDMSLLMRNLPAPYSAQSMSEPDYVDGAQPSTVWALCNLSKREYVRGDKTAQLTHSATKGPCTDGSVGLGHVLVTRICWSSDSRVGLQYNGDLHQGPWAGDRIVITTLDRMPIGHWTDISKEALKLVEAVWDAEFANFKHPDWRKLNW</sequence>
<dbReference type="Proteomes" id="UP000287166">
    <property type="component" value="Unassembled WGS sequence"/>
</dbReference>
<dbReference type="GeneID" id="38783691"/>
<accession>A0A401GY96</accession>
<comment type="caution">
    <text evidence="1">The sequence shown here is derived from an EMBL/GenBank/DDBJ whole genome shotgun (WGS) entry which is preliminary data.</text>
</comment>
<dbReference type="RefSeq" id="XP_027617687.1">
    <property type="nucleotide sequence ID" value="XM_027761886.1"/>
</dbReference>
<reference evidence="1 2" key="1">
    <citation type="journal article" date="2018" name="Sci. Rep.">
        <title>Genome sequence of the cauliflower mushroom Sparassis crispa (Hanabiratake) and its association with beneficial usage.</title>
        <authorList>
            <person name="Kiyama R."/>
            <person name="Furutani Y."/>
            <person name="Kawaguchi K."/>
            <person name="Nakanishi T."/>
        </authorList>
    </citation>
    <scope>NUCLEOTIDE SEQUENCE [LARGE SCALE GENOMIC DNA]</scope>
</reference>
<evidence type="ECO:0000313" key="2">
    <source>
        <dbReference type="Proteomes" id="UP000287166"/>
    </source>
</evidence>
<keyword evidence="2" id="KW-1185">Reference proteome</keyword>
<protein>
    <recommendedName>
        <fullName evidence="3">F-box domain-containing protein</fullName>
    </recommendedName>
</protein>